<evidence type="ECO:0000256" key="6">
    <source>
        <dbReference type="ARBA" id="ARBA00035136"/>
    </source>
</evidence>
<dbReference type="GO" id="GO:0005840">
    <property type="term" value="C:ribosome"/>
    <property type="evidence" value="ECO:0007669"/>
    <property type="project" value="UniProtKB-KW"/>
</dbReference>
<evidence type="ECO:0000313" key="10">
    <source>
        <dbReference type="Proteomes" id="UP000741863"/>
    </source>
</evidence>
<evidence type="ECO:0000256" key="4">
    <source>
        <dbReference type="ARBA" id="ARBA00022980"/>
    </source>
</evidence>
<dbReference type="Pfam" id="PF01649">
    <property type="entry name" value="Ribosomal_S20p"/>
    <property type="match status" value="1"/>
</dbReference>
<sequence length="88" mass="9939">MANIKSAKKRILVNEQKRVKNQAFKSAMRTTIKEFDKKIDSNDVEGAKAVFLLAEQKVDKAANKGLIHKNKAARKKSQMERKLNAVAK</sequence>
<evidence type="ECO:0000256" key="8">
    <source>
        <dbReference type="SAM" id="MobiDB-lite"/>
    </source>
</evidence>
<keyword evidence="4 7" id="KW-0689">Ribosomal protein</keyword>
<organism evidence="9 10">
    <name type="scientific">Geomicrobium sediminis</name>
    <dbReference type="NCBI Taxonomy" id="1347788"/>
    <lineage>
        <taxon>Bacteria</taxon>
        <taxon>Bacillati</taxon>
        <taxon>Bacillota</taxon>
        <taxon>Bacilli</taxon>
        <taxon>Bacillales</taxon>
        <taxon>Geomicrobium</taxon>
    </lineage>
</organism>
<keyword evidence="10" id="KW-1185">Reference proteome</keyword>
<evidence type="ECO:0000313" key="9">
    <source>
        <dbReference type="EMBL" id="MBM7633776.1"/>
    </source>
</evidence>
<dbReference type="PANTHER" id="PTHR33398">
    <property type="entry name" value="30S RIBOSOMAL PROTEIN S20"/>
    <property type="match status" value="1"/>
</dbReference>
<evidence type="ECO:0000256" key="1">
    <source>
        <dbReference type="ARBA" id="ARBA00007634"/>
    </source>
</evidence>
<keyword evidence="5 7" id="KW-0687">Ribonucleoprotein</keyword>
<feature type="compositionally biased region" description="Basic and acidic residues" evidence="8">
    <location>
        <begin position="77"/>
        <end position="88"/>
    </location>
</feature>
<reference evidence="9 10" key="1">
    <citation type="submission" date="2021-01" db="EMBL/GenBank/DDBJ databases">
        <title>Genomic Encyclopedia of Type Strains, Phase IV (KMG-IV): sequencing the most valuable type-strain genomes for metagenomic binning, comparative biology and taxonomic classification.</title>
        <authorList>
            <person name="Goeker M."/>
        </authorList>
    </citation>
    <scope>NUCLEOTIDE SEQUENCE [LARGE SCALE GENOMIC DNA]</scope>
    <source>
        <strain evidence="9 10">DSM 25540</strain>
    </source>
</reference>
<comment type="function">
    <text evidence="7">Binds directly to 16S ribosomal RNA.</text>
</comment>
<keyword evidence="3 7" id="KW-0694">RNA-binding</keyword>
<dbReference type="EMBL" id="JAFBEC010000008">
    <property type="protein sequence ID" value="MBM7633776.1"/>
    <property type="molecule type" value="Genomic_DNA"/>
</dbReference>
<dbReference type="InterPro" id="IPR036510">
    <property type="entry name" value="Ribosomal_bS20_sf"/>
</dbReference>
<evidence type="ECO:0000256" key="2">
    <source>
        <dbReference type="ARBA" id="ARBA00022730"/>
    </source>
</evidence>
<evidence type="ECO:0000256" key="3">
    <source>
        <dbReference type="ARBA" id="ARBA00022884"/>
    </source>
</evidence>
<dbReference type="HAMAP" id="MF_00500">
    <property type="entry name" value="Ribosomal_bS20"/>
    <property type="match status" value="1"/>
</dbReference>
<dbReference type="Proteomes" id="UP000741863">
    <property type="component" value="Unassembled WGS sequence"/>
</dbReference>
<name>A0ABS2PEK4_9BACL</name>
<dbReference type="SUPFAM" id="SSF46992">
    <property type="entry name" value="Ribosomal protein S20"/>
    <property type="match status" value="1"/>
</dbReference>
<comment type="similarity">
    <text evidence="1 7">Belongs to the bacterial ribosomal protein bS20 family.</text>
</comment>
<evidence type="ECO:0000256" key="5">
    <source>
        <dbReference type="ARBA" id="ARBA00023274"/>
    </source>
</evidence>
<feature type="region of interest" description="Disordered" evidence="8">
    <location>
        <begin position="68"/>
        <end position="88"/>
    </location>
</feature>
<dbReference type="PANTHER" id="PTHR33398:SF1">
    <property type="entry name" value="SMALL RIBOSOMAL SUBUNIT PROTEIN BS20C"/>
    <property type="match status" value="1"/>
</dbReference>
<protein>
    <recommendedName>
        <fullName evidence="6 7">Small ribosomal subunit protein bS20</fullName>
    </recommendedName>
</protein>
<gene>
    <name evidence="7" type="primary">rpsT</name>
    <name evidence="9" type="ORF">JOD17_002872</name>
</gene>
<dbReference type="InterPro" id="IPR002583">
    <property type="entry name" value="Ribosomal_bS20"/>
</dbReference>
<accession>A0ABS2PEK4</accession>
<comment type="caution">
    <text evidence="9">The sequence shown here is derived from an EMBL/GenBank/DDBJ whole genome shotgun (WGS) entry which is preliminary data.</text>
</comment>
<keyword evidence="2 7" id="KW-0699">rRNA-binding</keyword>
<proteinExistence type="inferred from homology"/>
<dbReference type="Gene3D" id="1.20.58.110">
    <property type="entry name" value="Ribosomal protein S20"/>
    <property type="match status" value="1"/>
</dbReference>
<dbReference type="NCBIfam" id="TIGR00029">
    <property type="entry name" value="S20"/>
    <property type="match status" value="1"/>
</dbReference>
<dbReference type="RefSeq" id="WP_042413442.1">
    <property type="nucleotide sequence ID" value="NZ_JAFBEC010000008.1"/>
</dbReference>
<evidence type="ECO:0000256" key="7">
    <source>
        <dbReference type="HAMAP-Rule" id="MF_00500"/>
    </source>
</evidence>